<reference evidence="3" key="1">
    <citation type="journal article" date="2012" name="Nature">
        <title>The oyster genome reveals stress adaptation and complexity of shell formation.</title>
        <authorList>
            <person name="Zhang G."/>
            <person name="Fang X."/>
            <person name="Guo X."/>
            <person name="Li L."/>
            <person name="Luo R."/>
            <person name="Xu F."/>
            <person name="Yang P."/>
            <person name="Zhang L."/>
            <person name="Wang X."/>
            <person name="Qi H."/>
            <person name="Xiong Z."/>
            <person name="Que H."/>
            <person name="Xie Y."/>
            <person name="Holland P.W."/>
            <person name="Paps J."/>
            <person name="Zhu Y."/>
            <person name="Wu F."/>
            <person name="Chen Y."/>
            <person name="Wang J."/>
            <person name="Peng C."/>
            <person name="Meng J."/>
            <person name="Yang L."/>
            <person name="Liu J."/>
            <person name="Wen B."/>
            <person name="Zhang N."/>
            <person name="Huang Z."/>
            <person name="Zhu Q."/>
            <person name="Feng Y."/>
            <person name="Mount A."/>
            <person name="Hedgecock D."/>
            <person name="Xu Z."/>
            <person name="Liu Y."/>
            <person name="Domazet-Loso T."/>
            <person name="Du Y."/>
            <person name="Sun X."/>
            <person name="Zhang S."/>
            <person name="Liu B."/>
            <person name="Cheng P."/>
            <person name="Jiang X."/>
            <person name="Li J."/>
            <person name="Fan D."/>
            <person name="Wang W."/>
            <person name="Fu W."/>
            <person name="Wang T."/>
            <person name="Wang B."/>
            <person name="Zhang J."/>
            <person name="Peng Z."/>
            <person name="Li Y."/>
            <person name="Li N."/>
            <person name="Wang J."/>
            <person name="Chen M."/>
            <person name="He Y."/>
            <person name="Tan F."/>
            <person name="Song X."/>
            <person name="Zheng Q."/>
            <person name="Huang R."/>
            <person name="Yang H."/>
            <person name="Du X."/>
            <person name="Chen L."/>
            <person name="Yang M."/>
            <person name="Gaffney P.M."/>
            <person name="Wang S."/>
            <person name="Luo L."/>
            <person name="She Z."/>
            <person name="Ming Y."/>
            <person name="Huang W."/>
            <person name="Zhang S."/>
            <person name="Huang B."/>
            <person name="Zhang Y."/>
            <person name="Qu T."/>
            <person name="Ni P."/>
            <person name="Miao G."/>
            <person name="Wang J."/>
            <person name="Wang Q."/>
            <person name="Steinberg C.E."/>
            <person name="Wang H."/>
            <person name="Li N."/>
            <person name="Qian L."/>
            <person name="Zhang G."/>
            <person name="Li Y."/>
            <person name="Yang H."/>
            <person name="Liu X."/>
            <person name="Wang J."/>
            <person name="Yin Y."/>
            <person name="Wang J."/>
        </authorList>
    </citation>
    <scope>NUCLEOTIDE SEQUENCE [LARGE SCALE GENOMIC DNA]</scope>
    <source>
        <strain evidence="3">05x7-T-G4-1.051#20</strain>
    </source>
</reference>
<keyword evidence="2" id="KW-0325">Glycoprotein</keyword>
<dbReference type="InParanoid" id="K1R3H3"/>
<evidence type="ECO:0000256" key="2">
    <source>
        <dbReference type="ARBA" id="ARBA00023180"/>
    </source>
</evidence>
<dbReference type="SUPFAM" id="SSF63829">
    <property type="entry name" value="Calcium-dependent phosphotriesterase"/>
    <property type="match status" value="1"/>
</dbReference>
<dbReference type="PANTHER" id="PTHR10680:SF28">
    <property type="entry name" value="SMP-30_GLUCONOLACTONASE_LRE-LIKE REGION DOMAIN-CONTAINING PROTEIN"/>
    <property type="match status" value="1"/>
</dbReference>
<dbReference type="InterPro" id="IPR011042">
    <property type="entry name" value="6-blade_b-propeller_TolB-like"/>
</dbReference>
<protein>
    <submittedName>
        <fullName evidence="3">Tripartite motif-containing protein 3</fullName>
    </submittedName>
</protein>
<dbReference type="Gene3D" id="2.120.10.30">
    <property type="entry name" value="TolB, C-terminal domain"/>
    <property type="match status" value="1"/>
</dbReference>
<dbReference type="AlphaFoldDB" id="K1R3H3"/>
<sequence length="93" mass="10329">MGAAVVVNAEGEYRFMYAGLPSSTDESFRPFGITTDNQGMILTADLNNNRIHVIDQNGHFLRYIDDCGIQLPWGVCLDTRDNLFVAENGLGKF</sequence>
<proteinExistence type="predicted"/>
<organism evidence="3">
    <name type="scientific">Magallana gigas</name>
    <name type="common">Pacific oyster</name>
    <name type="synonym">Crassostrea gigas</name>
    <dbReference type="NCBI Taxonomy" id="29159"/>
    <lineage>
        <taxon>Eukaryota</taxon>
        <taxon>Metazoa</taxon>
        <taxon>Spiralia</taxon>
        <taxon>Lophotrochozoa</taxon>
        <taxon>Mollusca</taxon>
        <taxon>Bivalvia</taxon>
        <taxon>Autobranchia</taxon>
        <taxon>Pteriomorphia</taxon>
        <taxon>Ostreida</taxon>
        <taxon>Ostreoidea</taxon>
        <taxon>Ostreidae</taxon>
        <taxon>Magallana</taxon>
    </lineage>
</organism>
<name>K1R3H3_MAGGI</name>
<evidence type="ECO:0000313" key="3">
    <source>
        <dbReference type="EMBL" id="EKC40313.1"/>
    </source>
</evidence>
<dbReference type="HOGENOM" id="CLU_007742_4_1_1"/>
<dbReference type="GO" id="GO:0005576">
    <property type="term" value="C:extracellular region"/>
    <property type="evidence" value="ECO:0007669"/>
    <property type="project" value="TreeGrafter"/>
</dbReference>
<accession>K1R3H3</accession>
<evidence type="ECO:0000256" key="1">
    <source>
        <dbReference type="ARBA" id="ARBA00022729"/>
    </source>
</evidence>
<gene>
    <name evidence="3" type="ORF">CGI_10022419</name>
</gene>
<dbReference type="PANTHER" id="PTHR10680">
    <property type="entry name" value="PEPTIDYL-GLYCINE ALPHA-AMIDATING MONOOXYGENASE"/>
    <property type="match status" value="1"/>
</dbReference>
<dbReference type="EMBL" id="JH816345">
    <property type="protein sequence ID" value="EKC40313.1"/>
    <property type="molecule type" value="Genomic_DNA"/>
</dbReference>
<keyword evidence="1" id="KW-0732">Signal</keyword>